<feature type="transmembrane region" description="Helical" evidence="1">
    <location>
        <begin position="198"/>
        <end position="222"/>
    </location>
</feature>
<dbReference type="Pfam" id="PF01757">
    <property type="entry name" value="Acyl_transf_3"/>
    <property type="match status" value="1"/>
</dbReference>
<accession>A0ABP7FCJ2</accession>
<keyword evidence="4" id="KW-1185">Reference proteome</keyword>
<feature type="transmembrane region" description="Helical" evidence="1">
    <location>
        <begin position="118"/>
        <end position="146"/>
    </location>
</feature>
<evidence type="ECO:0000259" key="2">
    <source>
        <dbReference type="Pfam" id="PF01757"/>
    </source>
</evidence>
<evidence type="ECO:0000313" key="4">
    <source>
        <dbReference type="Proteomes" id="UP001501367"/>
    </source>
</evidence>
<feature type="domain" description="Acyltransferase 3" evidence="2">
    <location>
        <begin position="11"/>
        <end position="356"/>
    </location>
</feature>
<feature type="transmembrane region" description="Helical" evidence="1">
    <location>
        <begin position="307"/>
        <end position="330"/>
    </location>
</feature>
<protein>
    <submittedName>
        <fullName evidence="3">Acyltransferase</fullName>
    </submittedName>
</protein>
<feature type="transmembrane region" description="Helical" evidence="1">
    <location>
        <begin position="7"/>
        <end position="28"/>
    </location>
</feature>
<dbReference type="Proteomes" id="UP001501367">
    <property type="component" value="Unassembled WGS sequence"/>
</dbReference>
<organism evidence="3 4">
    <name type="scientific">Flavobacterium ginsengisoli</name>
    <dbReference type="NCBI Taxonomy" id="871694"/>
    <lineage>
        <taxon>Bacteria</taxon>
        <taxon>Pseudomonadati</taxon>
        <taxon>Bacteroidota</taxon>
        <taxon>Flavobacteriia</taxon>
        <taxon>Flavobacteriales</taxon>
        <taxon>Flavobacteriaceae</taxon>
        <taxon>Flavobacterium</taxon>
    </lineage>
</organism>
<feature type="transmembrane region" description="Helical" evidence="1">
    <location>
        <begin position="243"/>
        <end position="261"/>
    </location>
</feature>
<evidence type="ECO:0000313" key="3">
    <source>
        <dbReference type="EMBL" id="GAA3736455.1"/>
    </source>
</evidence>
<keyword evidence="1" id="KW-1133">Transmembrane helix</keyword>
<keyword evidence="1" id="KW-0812">Transmembrane</keyword>
<dbReference type="EMBL" id="BAABDT010000003">
    <property type="protein sequence ID" value="GAA3736455.1"/>
    <property type="molecule type" value="Genomic_DNA"/>
</dbReference>
<dbReference type="PANTHER" id="PTHR23028">
    <property type="entry name" value="ACETYLTRANSFERASE"/>
    <property type="match status" value="1"/>
</dbReference>
<dbReference type="InterPro" id="IPR050879">
    <property type="entry name" value="Acyltransferase_3"/>
</dbReference>
<dbReference type="InterPro" id="IPR002656">
    <property type="entry name" value="Acyl_transf_3_dom"/>
</dbReference>
<sequence>MSQVNRIYLPNLNSLRGIAALMVIFSHLPADKFILTFKNFGTIGVTIFFTLSGFLISYLLQVEAKEFFTINVKNFYLRRILKIWPLYFLILFFVYILYPHIFPSWYDTEQERFSAKSLLMNIFFLTNVTLILKLTPFIIRVIWSIGIEEQFYLILPWIMKVEEKRRIFILFALIFLLPFSKLFLVLYQKITASDSLQIISSIITVTRFDCMAIGVLFGILSFSKEIKLGRFIIKQQYFTKKEVQITIYALALIFVLITIIVPSLFNIINYVVLPWLFAIIISNLATNKESIFHIENKVFNYLGKISYGMYLLHEFVILMLLPLILPLILPYLVDLPSYIKSFIGYMIAFGLTIIISHISFYCFEIQFLKLKNKVSYFKTSNEY</sequence>
<feature type="transmembrane region" description="Helical" evidence="1">
    <location>
        <begin position="342"/>
        <end position="363"/>
    </location>
</feature>
<keyword evidence="1" id="KW-0472">Membrane</keyword>
<comment type="caution">
    <text evidence="3">The sequence shown here is derived from an EMBL/GenBank/DDBJ whole genome shotgun (WGS) entry which is preliminary data.</text>
</comment>
<name>A0ABP7FCJ2_9FLAO</name>
<keyword evidence="3" id="KW-0808">Transferase</keyword>
<keyword evidence="3" id="KW-0012">Acyltransferase</keyword>
<feature type="transmembrane region" description="Helical" evidence="1">
    <location>
        <begin position="267"/>
        <end position="286"/>
    </location>
</feature>
<proteinExistence type="predicted"/>
<dbReference type="PANTHER" id="PTHR23028:SF53">
    <property type="entry name" value="ACYL_TRANSF_3 DOMAIN-CONTAINING PROTEIN"/>
    <property type="match status" value="1"/>
</dbReference>
<evidence type="ECO:0000256" key="1">
    <source>
        <dbReference type="SAM" id="Phobius"/>
    </source>
</evidence>
<dbReference type="GO" id="GO:0016746">
    <property type="term" value="F:acyltransferase activity"/>
    <property type="evidence" value="ECO:0007669"/>
    <property type="project" value="UniProtKB-KW"/>
</dbReference>
<feature type="transmembrane region" description="Helical" evidence="1">
    <location>
        <begin position="40"/>
        <end position="60"/>
    </location>
</feature>
<gene>
    <name evidence="3" type="ORF">GCM10022422_19440</name>
</gene>
<feature type="transmembrane region" description="Helical" evidence="1">
    <location>
        <begin position="80"/>
        <end position="98"/>
    </location>
</feature>
<reference evidence="4" key="1">
    <citation type="journal article" date="2019" name="Int. J. Syst. Evol. Microbiol.">
        <title>The Global Catalogue of Microorganisms (GCM) 10K type strain sequencing project: providing services to taxonomists for standard genome sequencing and annotation.</title>
        <authorList>
            <consortium name="The Broad Institute Genomics Platform"/>
            <consortium name="The Broad Institute Genome Sequencing Center for Infectious Disease"/>
            <person name="Wu L."/>
            <person name="Ma J."/>
        </authorList>
    </citation>
    <scope>NUCLEOTIDE SEQUENCE [LARGE SCALE GENOMIC DNA]</scope>
    <source>
        <strain evidence="4">JCM 17336</strain>
    </source>
</reference>
<feature type="transmembrane region" description="Helical" evidence="1">
    <location>
        <begin position="167"/>
        <end position="186"/>
    </location>
</feature>
<dbReference type="RefSeq" id="WP_345158322.1">
    <property type="nucleotide sequence ID" value="NZ_BAABDT010000003.1"/>
</dbReference>